<dbReference type="GO" id="GO:0016020">
    <property type="term" value="C:membrane"/>
    <property type="evidence" value="ECO:0007669"/>
    <property type="project" value="UniProtKB-SubCell"/>
</dbReference>
<feature type="transmembrane region" description="Helical" evidence="6">
    <location>
        <begin position="43"/>
        <end position="64"/>
    </location>
</feature>
<proteinExistence type="inferred from homology"/>
<keyword evidence="3 6" id="KW-0812">Transmembrane</keyword>
<name>A0A0K0FJD5_STRVS</name>
<dbReference type="SUPFAM" id="SSF81321">
    <property type="entry name" value="Family A G protein-coupled receptor-like"/>
    <property type="match status" value="1"/>
</dbReference>
<evidence type="ECO:0000259" key="7">
    <source>
        <dbReference type="PROSITE" id="PS50262"/>
    </source>
</evidence>
<dbReference type="InterPro" id="IPR000609">
    <property type="entry name" value="7TM_GPCR_serpentine_rcpt_Srg"/>
</dbReference>
<keyword evidence="5 6" id="KW-0472">Membrane</keyword>
<evidence type="ECO:0000313" key="9">
    <source>
        <dbReference type="WBParaSite" id="SVE_0900900.1"/>
    </source>
</evidence>
<dbReference type="WBParaSite" id="SVE_0900900.1">
    <property type="protein sequence ID" value="SVE_0900900.1"/>
    <property type="gene ID" value="SVE_0900900"/>
</dbReference>
<dbReference type="GO" id="GO:0004888">
    <property type="term" value="F:transmembrane signaling receptor activity"/>
    <property type="evidence" value="ECO:0007669"/>
    <property type="project" value="InterPro"/>
</dbReference>
<feature type="transmembrane region" description="Helical" evidence="6">
    <location>
        <begin position="131"/>
        <end position="150"/>
    </location>
</feature>
<reference evidence="9" key="2">
    <citation type="submission" date="2015-08" db="UniProtKB">
        <authorList>
            <consortium name="WormBaseParasite"/>
        </authorList>
    </citation>
    <scope>IDENTIFICATION</scope>
</reference>
<dbReference type="PANTHER" id="PTHR31552">
    <property type="entry name" value="SERPENTINE RECEPTOR CLASS GAMMA"/>
    <property type="match status" value="1"/>
</dbReference>
<organism evidence="8 9">
    <name type="scientific">Strongyloides venezuelensis</name>
    <name type="common">Threadworm</name>
    <dbReference type="NCBI Taxonomy" id="75913"/>
    <lineage>
        <taxon>Eukaryota</taxon>
        <taxon>Metazoa</taxon>
        <taxon>Ecdysozoa</taxon>
        <taxon>Nematoda</taxon>
        <taxon>Chromadorea</taxon>
        <taxon>Rhabditida</taxon>
        <taxon>Tylenchina</taxon>
        <taxon>Panagrolaimomorpha</taxon>
        <taxon>Strongyloidoidea</taxon>
        <taxon>Strongyloididae</taxon>
        <taxon>Strongyloides</taxon>
    </lineage>
</organism>
<keyword evidence="4 6" id="KW-1133">Transmembrane helix</keyword>
<evidence type="ECO:0000256" key="4">
    <source>
        <dbReference type="ARBA" id="ARBA00022989"/>
    </source>
</evidence>
<feature type="transmembrane region" description="Helical" evidence="6">
    <location>
        <begin position="255"/>
        <end position="275"/>
    </location>
</feature>
<feature type="domain" description="G-protein coupled receptors family 1 profile" evidence="7">
    <location>
        <begin position="101"/>
        <end position="274"/>
    </location>
</feature>
<dbReference type="PROSITE" id="PS50262">
    <property type="entry name" value="G_PROTEIN_RECEP_F1_2"/>
    <property type="match status" value="1"/>
</dbReference>
<sequence>MVSTIYYIQLSYGIPLQIIYTFFTISLFMKLCVWKIKQYDNEFFPFMLVKSIAENVLLLTSMFFEKFYRLGMFPGIYQKFPFIKVILIFETNSTYTLLFSLTLVIAINRYLACSHPVKYKVIFSSEHVKKIIFAMILFALTINIVLHIVGPRKKSTNHDNLALEKSTKNLSIIGIIFVIGFYIPLIILSCVFNFLMILRVRKKDFKKITSKATQSLFYYSIFTLVNFIIILVIIIGKTMDAFLNIFPNEKLVNHVNSIAFELGTYGSFIGSLILSSQLRNIFYSKPSKVQIGEGNGVIKQLGAHYRRHSNMTSRVINQSHINT</sequence>
<evidence type="ECO:0000256" key="2">
    <source>
        <dbReference type="ARBA" id="ARBA00005692"/>
    </source>
</evidence>
<comment type="similarity">
    <text evidence="2 6">Belongs to the nematode receptor-like protein srg family.</text>
</comment>
<feature type="transmembrane region" description="Helical" evidence="6">
    <location>
        <begin position="170"/>
        <end position="195"/>
    </location>
</feature>
<evidence type="ECO:0000313" key="8">
    <source>
        <dbReference type="Proteomes" id="UP000035680"/>
    </source>
</evidence>
<dbReference type="AlphaFoldDB" id="A0A0K0FJD5"/>
<evidence type="ECO:0000256" key="1">
    <source>
        <dbReference type="ARBA" id="ARBA00004141"/>
    </source>
</evidence>
<dbReference type="InterPro" id="IPR017452">
    <property type="entry name" value="GPCR_Rhodpsn_7TM"/>
</dbReference>
<dbReference type="Gene3D" id="1.20.1070.10">
    <property type="entry name" value="Rhodopsin 7-helix transmembrane proteins"/>
    <property type="match status" value="1"/>
</dbReference>
<comment type="subcellular location">
    <subcellularLocation>
        <location evidence="1">Membrane</location>
        <topology evidence="1">Multi-pass membrane protein</topology>
    </subcellularLocation>
</comment>
<accession>A0A0K0FJD5</accession>
<reference evidence="8" key="1">
    <citation type="submission" date="2014-07" db="EMBL/GenBank/DDBJ databases">
        <authorList>
            <person name="Martin A.A"/>
            <person name="De Silva N."/>
        </authorList>
    </citation>
    <scope>NUCLEOTIDE SEQUENCE</scope>
</reference>
<dbReference type="Pfam" id="PF02118">
    <property type="entry name" value="Srg"/>
    <property type="match status" value="1"/>
</dbReference>
<feature type="transmembrane region" description="Helical" evidence="6">
    <location>
        <begin position="216"/>
        <end position="235"/>
    </location>
</feature>
<dbReference type="GO" id="GO:0007606">
    <property type="term" value="P:sensory perception of chemical stimulus"/>
    <property type="evidence" value="ECO:0007669"/>
    <property type="project" value="UniProtKB-UniRule"/>
</dbReference>
<protein>
    <recommendedName>
        <fullName evidence="6">Serpentine receptor class gamma</fullName>
    </recommendedName>
</protein>
<feature type="transmembrane region" description="Helical" evidence="6">
    <location>
        <begin position="12"/>
        <end position="31"/>
    </location>
</feature>
<dbReference type="PANTHER" id="PTHR31552:SF8">
    <property type="entry name" value="SERPENTINE RECEPTOR CLASS GAMMA"/>
    <property type="match status" value="1"/>
</dbReference>
<dbReference type="Proteomes" id="UP000035680">
    <property type="component" value="Unassembled WGS sequence"/>
</dbReference>
<keyword evidence="8" id="KW-1185">Reference proteome</keyword>
<feature type="transmembrane region" description="Helical" evidence="6">
    <location>
        <begin position="94"/>
        <end position="111"/>
    </location>
</feature>
<evidence type="ECO:0000256" key="5">
    <source>
        <dbReference type="ARBA" id="ARBA00023136"/>
    </source>
</evidence>
<evidence type="ECO:0000256" key="3">
    <source>
        <dbReference type="ARBA" id="ARBA00022692"/>
    </source>
</evidence>
<evidence type="ECO:0000256" key="6">
    <source>
        <dbReference type="RuleBase" id="RU280813"/>
    </source>
</evidence>